<dbReference type="InterPro" id="IPR001969">
    <property type="entry name" value="Aspartic_peptidase_AS"/>
</dbReference>
<dbReference type="InterPro" id="IPR001878">
    <property type="entry name" value="Znf_CCHC"/>
</dbReference>
<dbReference type="SUPFAM" id="SSF57756">
    <property type="entry name" value="Retrovirus zinc finger-like domains"/>
    <property type="match status" value="1"/>
</dbReference>
<evidence type="ECO:0000256" key="2">
    <source>
        <dbReference type="ARBA" id="ARBA00022679"/>
    </source>
</evidence>
<evidence type="ECO:0000256" key="7">
    <source>
        <dbReference type="ARBA" id="ARBA00022918"/>
    </source>
</evidence>
<organism evidence="11 12">
    <name type="scientific">Araneus ventricosus</name>
    <name type="common">Orbweaver spider</name>
    <name type="synonym">Epeira ventricosa</name>
    <dbReference type="NCBI Taxonomy" id="182803"/>
    <lineage>
        <taxon>Eukaryota</taxon>
        <taxon>Metazoa</taxon>
        <taxon>Ecdysozoa</taxon>
        <taxon>Arthropoda</taxon>
        <taxon>Chelicerata</taxon>
        <taxon>Arachnida</taxon>
        <taxon>Araneae</taxon>
        <taxon>Araneomorphae</taxon>
        <taxon>Entelegynae</taxon>
        <taxon>Araneoidea</taxon>
        <taxon>Araneidae</taxon>
        <taxon>Araneus</taxon>
    </lineage>
</organism>
<dbReference type="GO" id="GO:0003676">
    <property type="term" value="F:nucleic acid binding"/>
    <property type="evidence" value="ECO:0007669"/>
    <property type="project" value="InterPro"/>
</dbReference>
<evidence type="ECO:0000256" key="1">
    <source>
        <dbReference type="ARBA" id="ARBA00012493"/>
    </source>
</evidence>
<keyword evidence="3" id="KW-0548">Nucleotidyltransferase</keyword>
<dbReference type="Proteomes" id="UP000499080">
    <property type="component" value="Unassembled WGS sequence"/>
</dbReference>
<keyword evidence="7" id="KW-0695">RNA-directed DNA polymerase</keyword>
<evidence type="ECO:0000256" key="5">
    <source>
        <dbReference type="ARBA" id="ARBA00022759"/>
    </source>
</evidence>
<evidence type="ECO:0000313" key="12">
    <source>
        <dbReference type="Proteomes" id="UP000499080"/>
    </source>
</evidence>
<dbReference type="AlphaFoldDB" id="A0A4Y2K9B1"/>
<evidence type="ECO:0000256" key="3">
    <source>
        <dbReference type="ARBA" id="ARBA00022695"/>
    </source>
</evidence>
<dbReference type="PANTHER" id="PTHR37984:SF15">
    <property type="entry name" value="INTEGRASE CATALYTIC DOMAIN-CONTAINING PROTEIN"/>
    <property type="match status" value="1"/>
</dbReference>
<dbReference type="PROSITE" id="PS50994">
    <property type="entry name" value="INTEGRASE"/>
    <property type="match status" value="1"/>
</dbReference>
<keyword evidence="8" id="KW-0863">Zinc-finger</keyword>
<dbReference type="GO" id="GO:0015074">
    <property type="term" value="P:DNA integration"/>
    <property type="evidence" value="ECO:0007669"/>
    <property type="project" value="InterPro"/>
</dbReference>
<dbReference type="GO" id="GO:0006508">
    <property type="term" value="P:proteolysis"/>
    <property type="evidence" value="ECO:0007669"/>
    <property type="project" value="InterPro"/>
</dbReference>
<name>A0A4Y2K9B1_ARAVE</name>
<keyword evidence="8" id="KW-0862">Zinc</keyword>
<sequence>MKQEKGFPRSQYDRNNRPKFTCYSCGGEGHVRKFCPKLVKTNSDQDSRRKANVLRTVVDQEPVTKETAVVAEVMSHGRSSVDQGLCNLERIHVSVNGKQATALIDSGTEITVIRRDLLMDLPIEDKASIYTKGIFGPPEKCPLMNVPMGIIAGKDGNMIHQEVLCAIAPNSEGNTGPTKAKDKEFVLEVDNDNAEQNCKEVKALSIGNSENGTEELSKSDKFLKDQVYCSDVEDARKCAEKKSGGFYFLNNFLFHKEKVLGECVAQLVLPKKYRPEVLKLAHCSVFGGHMGARKTIERIRYSFYWVGMSRDIKAFCQQCKDCQLRRRINCKNRVPITPVVSPELPFQVVNIDIIGPIDPPSAKIHRYILCLVDQHTRWAEALPLTSLTAKATCEALLTIFMRTGVPNVIASDNGTNFNASLTQEFEKRMGSNPRFSTPLHPESNGLVERFNQTLKKMLHHVILEEPRSWHTKIPFVLWAYREVPNSTTGVAPFQLLYGRKPEGLLSILKNT</sequence>
<dbReference type="InterPro" id="IPR036397">
    <property type="entry name" value="RNaseH_sf"/>
</dbReference>
<evidence type="ECO:0000256" key="4">
    <source>
        <dbReference type="ARBA" id="ARBA00022722"/>
    </source>
</evidence>
<dbReference type="InterPro" id="IPR012337">
    <property type="entry name" value="RNaseH-like_sf"/>
</dbReference>
<keyword evidence="5" id="KW-0255">Endonuclease</keyword>
<keyword evidence="12" id="KW-1185">Reference proteome</keyword>
<dbReference type="FunFam" id="1.10.340.70:FF:000001">
    <property type="entry name" value="Retrovirus-related Pol polyprotein from transposon gypsy-like Protein"/>
    <property type="match status" value="1"/>
</dbReference>
<dbReference type="Pfam" id="PF00665">
    <property type="entry name" value="rve"/>
    <property type="match status" value="1"/>
</dbReference>
<keyword evidence="2" id="KW-0808">Transferase</keyword>
<dbReference type="Gene3D" id="4.10.60.10">
    <property type="entry name" value="Zinc finger, CCHC-type"/>
    <property type="match status" value="1"/>
</dbReference>
<keyword evidence="6" id="KW-0378">Hydrolase</keyword>
<evidence type="ECO:0000259" key="9">
    <source>
        <dbReference type="PROSITE" id="PS50158"/>
    </source>
</evidence>
<reference evidence="11 12" key="1">
    <citation type="journal article" date="2019" name="Sci. Rep.">
        <title>Orb-weaving spider Araneus ventricosus genome elucidates the spidroin gene catalogue.</title>
        <authorList>
            <person name="Kono N."/>
            <person name="Nakamura H."/>
            <person name="Ohtoshi R."/>
            <person name="Moran D.A.P."/>
            <person name="Shinohara A."/>
            <person name="Yoshida Y."/>
            <person name="Fujiwara M."/>
            <person name="Mori M."/>
            <person name="Tomita M."/>
            <person name="Arakawa K."/>
        </authorList>
    </citation>
    <scope>NUCLEOTIDE SEQUENCE [LARGE SCALE GENOMIC DNA]</scope>
</reference>
<dbReference type="InterPro" id="IPR036875">
    <property type="entry name" value="Znf_CCHC_sf"/>
</dbReference>
<protein>
    <recommendedName>
        <fullName evidence="1">RNA-directed DNA polymerase</fullName>
        <ecNumber evidence="1">2.7.7.49</ecNumber>
    </recommendedName>
</protein>
<dbReference type="Gene3D" id="1.10.340.70">
    <property type="match status" value="1"/>
</dbReference>
<comment type="caution">
    <text evidence="11">The sequence shown here is derived from an EMBL/GenBank/DDBJ whole genome shotgun (WGS) entry which is preliminary data.</text>
</comment>
<dbReference type="OrthoDB" id="6436627at2759"/>
<dbReference type="EC" id="2.7.7.49" evidence="1"/>
<accession>A0A4Y2K9B1</accession>
<dbReference type="GO" id="GO:0004190">
    <property type="term" value="F:aspartic-type endopeptidase activity"/>
    <property type="evidence" value="ECO:0007669"/>
    <property type="project" value="InterPro"/>
</dbReference>
<evidence type="ECO:0000259" key="10">
    <source>
        <dbReference type="PROSITE" id="PS50994"/>
    </source>
</evidence>
<dbReference type="Pfam" id="PF17921">
    <property type="entry name" value="Integrase_H2C2"/>
    <property type="match status" value="1"/>
</dbReference>
<dbReference type="Gene3D" id="3.30.420.10">
    <property type="entry name" value="Ribonuclease H-like superfamily/Ribonuclease H"/>
    <property type="match status" value="1"/>
</dbReference>
<evidence type="ECO:0000313" key="11">
    <source>
        <dbReference type="EMBL" id="GBM98804.1"/>
    </source>
</evidence>
<dbReference type="FunFam" id="3.30.420.10:FF:000032">
    <property type="entry name" value="Retrovirus-related Pol polyprotein from transposon 297-like Protein"/>
    <property type="match status" value="1"/>
</dbReference>
<dbReference type="InterPro" id="IPR041588">
    <property type="entry name" value="Integrase_H2C2"/>
</dbReference>
<dbReference type="SUPFAM" id="SSF53098">
    <property type="entry name" value="Ribonuclease H-like"/>
    <property type="match status" value="1"/>
</dbReference>
<dbReference type="InterPro" id="IPR050951">
    <property type="entry name" value="Retrovirus_Pol_polyprotein"/>
</dbReference>
<dbReference type="GO" id="GO:0008270">
    <property type="term" value="F:zinc ion binding"/>
    <property type="evidence" value="ECO:0007669"/>
    <property type="project" value="UniProtKB-KW"/>
</dbReference>
<dbReference type="SMART" id="SM00343">
    <property type="entry name" value="ZnF_C2HC"/>
    <property type="match status" value="1"/>
</dbReference>
<keyword evidence="4" id="KW-0540">Nuclease</keyword>
<dbReference type="GO" id="GO:0004519">
    <property type="term" value="F:endonuclease activity"/>
    <property type="evidence" value="ECO:0007669"/>
    <property type="project" value="UniProtKB-KW"/>
</dbReference>
<feature type="domain" description="Integrase catalytic" evidence="10">
    <location>
        <begin position="341"/>
        <end position="500"/>
    </location>
</feature>
<gene>
    <name evidence="11" type="primary">pol_3796</name>
    <name evidence="11" type="ORF">AVEN_223766_1</name>
</gene>
<proteinExistence type="predicted"/>
<dbReference type="EMBL" id="BGPR01004359">
    <property type="protein sequence ID" value="GBM98804.1"/>
    <property type="molecule type" value="Genomic_DNA"/>
</dbReference>
<evidence type="ECO:0000256" key="8">
    <source>
        <dbReference type="PROSITE-ProRule" id="PRU00047"/>
    </source>
</evidence>
<keyword evidence="8" id="KW-0479">Metal-binding</keyword>
<dbReference type="PROSITE" id="PS50158">
    <property type="entry name" value="ZF_CCHC"/>
    <property type="match status" value="1"/>
</dbReference>
<dbReference type="GO" id="GO:0003964">
    <property type="term" value="F:RNA-directed DNA polymerase activity"/>
    <property type="evidence" value="ECO:0007669"/>
    <property type="project" value="UniProtKB-KW"/>
</dbReference>
<dbReference type="InterPro" id="IPR001584">
    <property type="entry name" value="Integrase_cat-core"/>
</dbReference>
<evidence type="ECO:0000256" key="6">
    <source>
        <dbReference type="ARBA" id="ARBA00022801"/>
    </source>
</evidence>
<dbReference type="PROSITE" id="PS00141">
    <property type="entry name" value="ASP_PROTEASE"/>
    <property type="match status" value="1"/>
</dbReference>
<feature type="domain" description="CCHC-type" evidence="9">
    <location>
        <begin position="22"/>
        <end position="37"/>
    </location>
</feature>
<dbReference type="PANTHER" id="PTHR37984">
    <property type="entry name" value="PROTEIN CBG26694"/>
    <property type="match status" value="1"/>
</dbReference>